<dbReference type="EMBL" id="CP045894">
    <property type="protein sequence ID" value="QQP54709.1"/>
    <property type="molecule type" value="Genomic_DNA"/>
</dbReference>
<gene>
    <name evidence="1" type="ORF">FKW44_007626</name>
</gene>
<protein>
    <submittedName>
        <fullName evidence="1">Uncharacterized protein</fullName>
    </submittedName>
</protein>
<sequence length="90" mass="10685">MDVSKVGEILHYKCWKLSFERKLTVLSRDIQCDTLSHFPTLRKFREAHPDINCDYLQSVIVEMQKNIWEQIYLVSKRKSDIAFPFHTPGD</sequence>
<evidence type="ECO:0000313" key="1">
    <source>
        <dbReference type="EMBL" id="QQP54709.1"/>
    </source>
</evidence>
<accession>A0A7T8QTQ9</accession>
<proteinExistence type="predicted"/>
<name>A0A7T8QTQ9_CALRO</name>
<keyword evidence="2" id="KW-1185">Reference proteome</keyword>
<dbReference type="AlphaFoldDB" id="A0A7T8QTQ9"/>
<dbReference type="Proteomes" id="UP000595437">
    <property type="component" value="Chromosome 5"/>
</dbReference>
<evidence type="ECO:0000313" key="2">
    <source>
        <dbReference type="Proteomes" id="UP000595437"/>
    </source>
</evidence>
<organism evidence="1 2">
    <name type="scientific">Caligus rogercresseyi</name>
    <name type="common">Sea louse</name>
    <dbReference type="NCBI Taxonomy" id="217165"/>
    <lineage>
        <taxon>Eukaryota</taxon>
        <taxon>Metazoa</taxon>
        <taxon>Ecdysozoa</taxon>
        <taxon>Arthropoda</taxon>
        <taxon>Crustacea</taxon>
        <taxon>Multicrustacea</taxon>
        <taxon>Hexanauplia</taxon>
        <taxon>Copepoda</taxon>
        <taxon>Siphonostomatoida</taxon>
        <taxon>Caligidae</taxon>
        <taxon>Caligus</taxon>
    </lineage>
</organism>
<reference evidence="2" key="1">
    <citation type="submission" date="2021-01" db="EMBL/GenBank/DDBJ databases">
        <title>Caligus Genome Assembly.</title>
        <authorList>
            <person name="Gallardo-Escarate C."/>
        </authorList>
    </citation>
    <scope>NUCLEOTIDE SEQUENCE [LARGE SCALE GENOMIC DNA]</scope>
</reference>